<feature type="transmembrane region" description="Helical" evidence="1">
    <location>
        <begin position="32"/>
        <end position="57"/>
    </location>
</feature>
<keyword evidence="1" id="KW-1133">Transmembrane helix</keyword>
<dbReference type="EMBL" id="AM778947">
    <property type="protein sequence ID" value="CAO90045.1"/>
    <property type="molecule type" value="Genomic_DNA"/>
</dbReference>
<dbReference type="AlphaFoldDB" id="A8YIE4"/>
<gene>
    <name evidence="2" type="ORF">IPF_2095</name>
</gene>
<feature type="transmembrane region" description="Helical" evidence="1">
    <location>
        <begin position="147"/>
        <end position="167"/>
    </location>
</feature>
<accession>A8YIE4</accession>
<proteinExistence type="predicted"/>
<name>A8YIE4_MICA7</name>
<evidence type="ECO:0000256" key="1">
    <source>
        <dbReference type="SAM" id="Phobius"/>
    </source>
</evidence>
<protein>
    <submittedName>
        <fullName evidence="2">Genome sequencing data, contig C317</fullName>
    </submittedName>
</protein>
<keyword evidence="1" id="KW-0472">Membrane</keyword>
<organism evidence="2">
    <name type="scientific">Microcystis aeruginosa (strain PCC 7806)</name>
    <dbReference type="NCBI Taxonomy" id="267872"/>
    <lineage>
        <taxon>Bacteria</taxon>
        <taxon>Bacillati</taxon>
        <taxon>Cyanobacteriota</taxon>
        <taxon>Cyanophyceae</taxon>
        <taxon>Oscillatoriophycideae</taxon>
        <taxon>Chroococcales</taxon>
        <taxon>Microcystaceae</taxon>
        <taxon>Microcystis</taxon>
    </lineage>
</organism>
<evidence type="ECO:0000313" key="2">
    <source>
        <dbReference type="EMBL" id="CAO90045.1"/>
    </source>
</evidence>
<keyword evidence="1" id="KW-0812">Transmembrane</keyword>
<sequence>MPWVDSLAASVLPKFKPCKPLFSHFTSKINKIQLSLVLATVFWLSTTVPALGGVNLAPMVRIRGRSALATKVKSSVVPVLLVIRLGTFSGGTLRFYTLTNSEKIGTNLMTQRYVDSPWYGKIWAFLKQFPQGLAEGAKRSPATSGPAAAAIISAGIGCFLMMVAHHFSDADHSKTVETFLWNLGSWIPGSKNPSKMWGNIGSYTGKETMLLIGWLVSWPILHYLWKDRQIKAKTILFWFFALMIAATAMSWHPLFPYLPLT</sequence>
<reference evidence="2" key="1">
    <citation type="submission" date="2007-08" db="EMBL/GenBank/DDBJ databases">
        <authorList>
            <person name="Frangeul L."/>
        </authorList>
    </citation>
    <scope>NUCLEOTIDE SEQUENCE</scope>
    <source>
        <strain evidence="2">PCC 7806</strain>
    </source>
</reference>
<feature type="transmembrane region" description="Helical" evidence="1">
    <location>
        <begin position="237"/>
        <end position="255"/>
    </location>
</feature>